<evidence type="ECO:0000259" key="12">
    <source>
        <dbReference type="Pfam" id="PF03895"/>
    </source>
</evidence>
<dbReference type="GO" id="GO:0009279">
    <property type="term" value="C:cell outer membrane"/>
    <property type="evidence" value="ECO:0007669"/>
    <property type="project" value="UniProtKB-SubCell"/>
</dbReference>
<gene>
    <name evidence="14" type="ORF">MCW_01682</name>
</gene>
<feature type="domain" description="Trimeric autotransporter adhesin YadA-like stalk" evidence="13">
    <location>
        <begin position="327"/>
        <end position="364"/>
    </location>
</feature>
<name>J0QAZ9_9HYPH</name>
<keyword evidence="7" id="KW-0732">Signal</keyword>
<dbReference type="Gene3D" id="3.30.1300.30">
    <property type="entry name" value="GSPII I/J protein-like"/>
    <property type="match status" value="1"/>
</dbReference>
<comment type="similarity">
    <text evidence="3">Belongs to the autotransporter-2 (AT-2) (TC 1.B.40) family.</text>
</comment>
<reference evidence="14 15" key="1">
    <citation type="submission" date="2012-03" db="EMBL/GenBank/DDBJ databases">
        <title>The Genome Sequence of Bartonella washoensis 085-0475.</title>
        <authorList>
            <consortium name="The Broad Institute Genome Sequencing Platform"/>
            <consortium name="The Broad Institute Genome Sequencing Center for Infectious Disease"/>
            <person name="Feldgarden M."/>
            <person name="Kirby J."/>
            <person name="Kosoy M."/>
            <person name="Birtles R."/>
            <person name="Probert W.S."/>
            <person name="Chiaraviglio L."/>
            <person name="Young S.K."/>
            <person name="Zeng Q."/>
            <person name="Gargeya S."/>
            <person name="Fitzgerald M."/>
            <person name="Haas B."/>
            <person name="Abouelleil A."/>
            <person name="Alvarado L."/>
            <person name="Arachchi H.M."/>
            <person name="Berlin A."/>
            <person name="Chapman S.B."/>
            <person name="Gearin G."/>
            <person name="Goldberg J."/>
            <person name="Griggs A."/>
            <person name="Gujja S."/>
            <person name="Hansen M."/>
            <person name="Heiman D."/>
            <person name="Howarth C."/>
            <person name="Larimer J."/>
            <person name="Lui A."/>
            <person name="MacDonald P.J.P."/>
            <person name="McCowen C."/>
            <person name="Montmayeur A."/>
            <person name="Murphy C."/>
            <person name="Neiman D."/>
            <person name="Pearson M."/>
            <person name="Priest M."/>
            <person name="Roberts A."/>
            <person name="Saif S."/>
            <person name="Shea T."/>
            <person name="Sisk P."/>
            <person name="Stolte C."/>
            <person name="Sykes S."/>
            <person name="Wortman J."/>
            <person name="Nusbaum C."/>
            <person name="Birren B."/>
        </authorList>
    </citation>
    <scope>NUCLEOTIDE SEQUENCE [LARGE SCALE GENOMIC DNA]</scope>
    <source>
        <strain evidence="14 15">085-0475</strain>
    </source>
</reference>
<evidence type="ECO:0000313" key="14">
    <source>
        <dbReference type="EMBL" id="EJF82481.1"/>
    </source>
</evidence>
<dbReference type="GO" id="GO:0009986">
    <property type="term" value="C:cell surface"/>
    <property type="evidence" value="ECO:0007669"/>
    <property type="project" value="UniProtKB-SubCell"/>
</dbReference>
<evidence type="ECO:0000256" key="9">
    <source>
        <dbReference type="ARBA" id="ARBA00023136"/>
    </source>
</evidence>
<evidence type="ECO:0008006" key="16">
    <source>
        <dbReference type="Google" id="ProtNLM"/>
    </source>
</evidence>
<feature type="coiled-coil region" evidence="11">
    <location>
        <begin position="349"/>
        <end position="376"/>
    </location>
</feature>
<dbReference type="NCBIfam" id="NF033870">
    <property type="entry name" value="VOMP_auto_Cterm"/>
    <property type="match status" value="1"/>
</dbReference>
<evidence type="ECO:0000256" key="8">
    <source>
        <dbReference type="ARBA" id="ARBA00022927"/>
    </source>
</evidence>
<organism evidence="14 15">
    <name type="scientific">Cardidatus Bartonella washoeensis 085-0475</name>
    <dbReference type="NCBI Taxonomy" id="1094564"/>
    <lineage>
        <taxon>Bacteria</taxon>
        <taxon>Pseudomonadati</taxon>
        <taxon>Pseudomonadota</taxon>
        <taxon>Alphaproteobacteria</taxon>
        <taxon>Hyphomicrobiales</taxon>
        <taxon>Bartonellaceae</taxon>
        <taxon>Bartonella</taxon>
    </lineage>
</organism>
<comment type="caution">
    <text evidence="14">The sequence shown here is derived from an EMBL/GenBank/DDBJ whole genome shotgun (WGS) entry which is preliminary data.</text>
</comment>
<accession>J0QAZ9</accession>
<dbReference type="STRING" id="1094564.MCW_01682"/>
<dbReference type="InterPro" id="IPR005594">
    <property type="entry name" value="YadA_C"/>
</dbReference>
<evidence type="ECO:0000256" key="1">
    <source>
        <dbReference type="ARBA" id="ARBA00004241"/>
    </source>
</evidence>
<dbReference type="GO" id="GO:0015031">
    <property type="term" value="P:protein transport"/>
    <property type="evidence" value="ECO:0007669"/>
    <property type="project" value="UniProtKB-KW"/>
</dbReference>
<dbReference type="HOGENOM" id="CLU_001200_2_1_5"/>
<sequence length="560" mass="59687">NGQWVSPTFKVKTVKADGSEVEEQSYESVAAAFEGVGTSFTNIHNEVKNEINKVVSDSLIKQDDTTKVIKIGGEQEGTAITVANSNGDARSISGVKAATLSEGSMEAVNGGQLYSLNKTLATYLGGGAGYEDGAWIAPTFKVTHFKEDGSSEEKSYANVSDAFAGISSSFTKLHNEISENLEQNALLWSDKDKAFVALHGKGDERSTSKLKFLLDGDISEGSTEAITGHQLYSMSNVLAGYLGGGAGYNDGAWIAPSFKVLQFNADGSASSKKSYPDVASAFDGVSESMTSINERIKEVSDNIDTNSLNWNEDTGSYDARHKGAASKITNVLDGKIAEGSQEVVNGGQLWQTNEKLKDVENRVDTIDQQVQDITIAVTDGAVNYDKDGDGQKTNSITLKGGNESEPVLIDNLADGRIEKGSKEAVNGGQLHDYTDQQLKIVLDDAKKYTDEQVSGLVHNGVNEAKSYTDMKFETLNYAIEDVRKEARQAAAIGLAVSNLSYDDTPGKLSVSFGTGVWHSQSAFAIGAGYMSEDGRIRSNLSATSAGGHWGVGAGFRITLN</sequence>
<dbReference type="Gene3D" id="4.10.80.270">
    <property type="match status" value="1"/>
</dbReference>
<keyword evidence="5" id="KW-1134">Transmembrane beta strand</keyword>
<dbReference type="AlphaFoldDB" id="J0QAZ9"/>
<evidence type="ECO:0000256" key="7">
    <source>
        <dbReference type="ARBA" id="ARBA00022729"/>
    </source>
</evidence>
<dbReference type="Pfam" id="PF05662">
    <property type="entry name" value="YadA_stalk"/>
    <property type="match status" value="4"/>
</dbReference>
<comment type="subcellular location">
    <subcellularLocation>
        <location evidence="2">Cell outer membrane</location>
    </subcellularLocation>
    <subcellularLocation>
        <location evidence="1">Cell surface</location>
    </subcellularLocation>
</comment>
<dbReference type="OrthoDB" id="1631723at2"/>
<dbReference type="InterPro" id="IPR045584">
    <property type="entry name" value="Pilin-like"/>
</dbReference>
<dbReference type="Proteomes" id="UP000002646">
    <property type="component" value="Unassembled WGS sequence"/>
</dbReference>
<evidence type="ECO:0000259" key="13">
    <source>
        <dbReference type="Pfam" id="PF05662"/>
    </source>
</evidence>
<evidence type="ECO:0000256" key="5">
    <source>
        <dbReference type="ARBA" id="ARBA00022452"/>
    </source>
</evidence>
<feature type="non-terminal residue" evidence="14">
    <location>
        <position position="1"/>
    </location>
</feature>
<feature type="domain" description="Trimeric autotransporter adhesin YadA-like stalk" evidence="13">
    <location>
        <begin position="215"/>
        <end position="250"/>
    </location>
</feature>
<dbReference type="Gene3D" id="1.20.5.170">
    <property type="match status" value="2"/>
</dbReference>
<proteinExistence type="inferred from homology"/>
<protein>
    <recommendedName>
        <fullName evidence="16">Trimeric autotransporter adhesin YadA-like C-terminal membrane anchor domain-containing protein</fullName>
    </recommendedName>
</protein>
<dbReference type="RefSeq" id="WP_006926470.1">
    <property type="nucleotide sequence ID" value="NZ_JH725110.1"/>
</dbReference>
<dbReference type="Pfam" id="PF03895">
    <property type="entry name" value="YadA_anchor"/>
    <property type="match status" value="1"/>
</dbReference>
<keyword evidence="10" id="KW-0998">Cell outer membrane</keyword>
<evidence type="ECO:0000256" key="10">
    <source>
        <dbReference type="ARBA" id="ARBA00023237"/>
    </source>
</evidence>
<keyword evidence="6" id="KW-0812">Transmembrane</keyword>
<keyword evidence="11" id="KW-0175">Coiled coil</keyword>
<feature type="domain" description="Trimeric autotransporter adhesin YadA-like stalk" evidence="13">
    <location>
        <begin position="409"/>
        <end position="436"/>
    </location>
</feature>
<dbReference type="InterPro" id="IPR008635">
    <property type="entry name" value="Coiled_stalk_dom"/>
</dbReference>
<keyword evidence="8" id="KW-0653">Protein transport</keyword>
<keyword evidence="9" id="KW-0472">Membrane</keyword>
<evidence type="ECO:0000256" key="4">
    <source>
        <dbReference type="ARBA" id="ARBA00022448"/>
    </source>
</evidence>
<feature type="domain" description="Trimeric autotransporter adhesin YadA-like stalk" evidence="13">
    <location>
        <begin position="92"/>
        <end position="129"/>
    </location>
</feature>
<dbReference type="PATRIC" id="fig|1094564.3.peg.1927"/>
<feature type="domain" description="Trimeric autotransporter adhesin YadA-like C-terminal membrane anchor" evidence="12">
    <location>
        <begin position="502"/>
        <end position="558"/>
    </location>
</feature>
<evidence type="ECO:0000256" key="2">
    <source>
        <dbReference type="ARBA" id="ARBA00004442"/>
    </source>
</evidence>
<evidence type="ECO:0000256" key="3">
    <source>
        <dbReference type="ARBA" id="ARBA00005848"/>
    </source>
</evidence>
<dbReference type="SUPFAM" id="SSF54523">
    <property type="entry name" value="Pili subunits"/>
    <property type="match status" value="1"/>
</dbReference>
<keyword evidence="4" id="KW-0813">Transport</keyword>
<evidence type="ECO:0000256" key="11">
    <source>
        <dbReference type="SAM" id="Coils"/>
    </source>
</evidence>
<dbReference type="EMBL" id="AILX01000044">
    <property type="protein sequence ID" value="EJF82481.1"/>
    <property type="molecule type" value="Genomic_DNA"/>
</dbReference>
<dbReference type="Gene3D" id="6.10.250.2030">
    <property type="match status" value="2"/>
</dbReference>
<evidence type="ECO:0000313" key="15">
    <source>
        <dbReference type="Proteomes" id="UP000002646"/>
    </source>
</evidence>
<evidence type="ECO:0000256" key="6">
    <source>
        <dbReference type="ARBA" id="ARBA00022692"/>
    </source>
</evidence>